<feature type="domain" description="Transcriptional regulatory protein RXT2 N-terminal" evidence="2">
    <location>
        <begin position="43"/>
        <end position="187"/>
    </location>
</feature>
<feature type="compositionally biased region" description="Basic residues" evidence="1">
    <location>
        <begin position="42"/>
        <end position="54"/>
    </location>
</feature>
<feature type="compositionally biased region" description="Low complexity" evidence="1">
    <location>
        <begin position="340"/>
        <end position="356"/>
    </location>
</feature>
<dbReference type="PANTHER" id="PTHR28232">
    <property type="entry name" value="TRANSCRIPTIONAL REGULATORY PROTEIN RXT2"/>
    <property type="match status" value="1"/>
</dbReference>
<dbReference type="Proteomes" id="UP001324427">
    <property type="component" value="Unassembled WGS sequence"/>
</dbReference>
<feature type="region of interest" description="Disordered" evidence="1">
    <location>
        <begin position="285"/>
        <end position="309"/>
    </location>
</feature>
<organism evidence="3 4">
    <name type="scientific">Oleoguttula mirabilis</name>
    <dbReference type="NCBI Taxonomy" id="1507867"/>
    <lineage>
        <taxon>Eukaryota</taxon>
        <taxon>Fungi</taxon>
        <taxon>Dikarya</taxon>
        <taxon>Ascomycota</taxon>
        <taxon>Pezizomycotina</taxon>
        <taxon>Dothideomycetes</taxon>
        <taxon>Dothideomycetidae</taxon>
        <taxon>Mycosphaerellales</taxon>
        <taxon>Teratosphaeriaceae</taxon>
        <taxon>Oleoguttula</taxon>
    </lineage>
</organism>
<feature type="region of interest" description="Disordered" evidence="1">
    <location>
        <begin position="18"/>
        <end position="67"/>
    </location>
</feature>
<dbReference type="Pfam" id="PF08595">
    <property type="entry name" value="RXT2_N"/>
    <property type="match status" value="1"/>
</dbReference>
<evidence type="ECO:0000259" key="2">
    <source>
        <dbReference type="Pfam" id="PF08595"/>
    </source>
</evidence>
<keyword evidence="4" id="KW-1185">Reference proteome</keyword>
<dbReference type="EMBL" id="JAVFHQ010000011">
    <property type="protein sequence ID" value="KAK4547272.1"/>
    <property type="molecule type" value="Genomic_DNA"/>
</dbReference>
<dbReference type="PANTHER" id="PTHR28232:SF1">
    <property type="entry name" value="TRANSCRIPTIONAL REGULATORY PROTEIN RXT2"/>
    <property type="match status" value="1"/>
</dbReference>
<dbReference type="InterPro" id="IPR039602">
    <property type="entry name" value="Rxt2"/>
</dbReference>
<accession>A0AAV9JNY1</accession>
<name>A0AAV9JNY1_9PEZI</name>
<feature type="region of interest" description="Disordered" evidence="1">
    <location>
        <begin position="236"/>
        <end position="258"/>
    </location>
</feature>
<gene>
    <name evidence="3" type="ORF">LTR36_000927</name>
</gene>
<feature type="compositionally biased region" description="Low complexity" evidence="1">
    <location>
        <begin position="379"/>
        <end position="390"/>
    </location>
</feature>
<dbReference type="InterPro" id="IPR013904">
    <property type="entry name" value="RXT2_N"/>
</dbReference>
<evidence type="ECO:0000256" key="1">
    <source>
        <dbReference type="SAM" id="MobiDB-lite"/>
    </source>
</evidence>
<evidence type="ECO:0000313" key="4">
    <source>
        <dbReference type="Proteomes" id="UP001324427"/>
    </source>
</evidence>
<comment type="caution">
    <text evidence="3">The sequence shown here is derived from an EMBL/GenBank/DDBJ whole genome shotgun (WGS) entry which is preliminary data.</text>
</comment>
<dbReference type="AlphaFoldDB" id="A0AAV9JNY1"/>
<reference evidence="3 4" key="1">
    <citation type="submission" date="2021-11" db="EMBL/GenBank/DDBJ databases">
        <title>Black yeast isolated from Biological Soil Crust.</title>
        <authorList>
            <person name="Kurbessoian T."/>
        </authorList>
    </citation>
    <scope>NUCLEOTIDE SEQUENCE [LARGE SCALE GENOMIC DNA]</scope>
    <source>
        <strain evidence="3 4">CCFEE 5522</strain>
    </source>
</reference>
<protein>
    <recommendedName>
        <fullName evidence="2">Transcriptional regulatory protein RXT2 N-terminal domain-containing protein</fullName>
    </recommendedName>
</protein>
<feature type="compositionally biased region" description="Polar residues" evidence="1">
    <location>
        <begin position="296"/>
        <end position="305"/>
    </location>
</feature>
<proteinExistence type="predicted"/>
<feature type="compositionally biased region" description="Basic residues" evidence="1">
    <location>
        <begin position="537"/>
        <end position="547"/>
    </location>
</feature>
<dbReference type="GO" id="GO:0005829">
    <property type="term" value="C:cytosol"/>
    <property type="evidence" value="ECO:0007669"/>
    <property type="project" value="TreeGrafter"/>
</dbReference>
<feature type="compositionally biased region" description="Pro residues" evidence="1">
    <location>
        <begin position="369"/>
        <end position="378"/>
    </location>
</feature>
<evidence type="ECO:0000313" key="3">
    <source>
        <dbReference type="EMBL" id="KAK4547272.1"/>
    </source>
</evidence>
<dbReference type="GO" id="GO:0033698">
    <property type="term" value="C:Rpd3L complex"/>
    <property type="evidence" value="ECO:0007669"/>
    <property type="project" value="TreeGrafter"/>
</dbReference>
<feature type="region of interest" description="Disordered" evidence="1">
    <location>
        <begin position="330"/>
        <end position="397"/>
    </location>
</feature>
<sequence length="547" mass="58680">MAAQQIQFQETIRAMKLAMKRNRATSPAPSSSDSDSDDLHVHTNRGNKLKRSARYAHEGRLDTTGGQAAYKRKVRHAGYERQIIAKRPKLYDDDGDVVDPLDIPSDAEGDERAYGEAVREDPFGHVQLEHLLRPLTSAAELPQHPSLSVAYTSQALTQMAAEAAAMVRRETASLWKAKRLLRRFRGDGGWMACERFETGHDELLLHDGELGGGQSAVPSVIETEAGASQVGLQSTVMGEENGNGPTQTDGSGNGDVMEGIEARDYCGAAQDDTQTEGLAAQLRGAHDDHGQGGADTANSNGNGNPQHHLEPALLAAGSLATNPAITDLQPTREHEEDESSNSNSNAPSNPSASAPSHAMTTRARARSPQPQPSSPSPSPSDSASIPSIHPWFLTPPDRLADDRDLGLPANEAEETRRLLMLYVQKQENIVRQLSTLYTGLQKTDRIRREVYLACKAEGHMVPVVTAGLAADGKTVGGGGGEGSVAGAGAVQTEMSDGEDWYDVADWGLQSWELSAEGGLEKGKDEVEDAAEEEGRRVGGRRRRVVGR</sequence>
<feature type="region of interest" description="Disordered" evidence="1">
    <location>
        <begin position="517"/>
        <end position="547"/>
    </location>
</feature>